<feature type="non-terminal residue" evidence="6">
    <location>
        <position position="1"/>
    </location>
</feature>
<dbReference type="PANTHER" id="PTHR13091:SF0">
    <property type="entry name" value="NONSENSE-MEDIATED MRNA DECAY FACTOR SMG8"/>
    <property type="match status" value="1"/>
</dbReference>
<comment type="similarity">
    <text evidence="1 4">Belongs to the SMG8 family.</text>
</comment>
<dbReference type="EMBL" id="CAJPEV010001085">
    <property type="protein sequence ID" value="CAG0890619.1"/>
    <property type="molecule type" value="Genomic_DNA"/>
</dbReference>
<sequence length="1020" mass="113465">MSLCTLISPEQRETDLKSGHDEGKMRLRDSVTFSFPPGDTQDLGDGPGEKVLVVSMCGKTPMHSGGAKRIPLHELVGKIIFERAACRCPDLDEAMTLVEGYYDVQEKVVYLCLNGVFDTACLPQVWAREANNLYDEGFLCTWASMKRTYAKAMLFLFLVSHVVIIYHPTPRFDITYITLFQAIEEARQKVQGSVSDILRSVAGIPREWASRGRLCSPRVLFYFHDCPRHLLSQQPSKKHQSNLKYPLVKKLEHSLEDQIYRILRKSRVITNVSANSLFAIPSNQEFVYVQTEEDESISTTFIMDQLLSSIRQVKDGTSRGVSRSQGQASMGTGNHAGGSHISALSVMQQSGSGAPVLLSEALGISFNGRSNLPLPGEKHLFVNFLREHIELGLTKGFDDNVGRHATPGFFEMASFSIWLMAANRVHELIIRKEIQDPKVDLAMDHLSSLLNPDLRFSEARCSKVLPLALSAYQENLPPHYTEDYHETKLFHAETAFMQQARGPACERFVEKLREECDAIWHGGREMCAVLSLRGNQCINPKHRTPLDMESGENHLPVMPHLSQVKLISTCNCGRMQGSRDDPFDLSAANFDFYLILEEACCAPLEKWNFPVFQPSIKDFRAAEVVEDYWCQVQTNGKDAEPQEGARSGTSLDHLSGPVASAETKQALVKGQSGPATAASHTDFQLTLGGADSGDLFTHDDTKFLHQSAGVSEDEVDQGLKSQEDECDREKRKEILAVAEDGERENDNEEEGDVDKNIEEDNVGDINEQEKNMPEQLVYFQWTIAEAEETEDKLLKIAGQSSNGEQEVSTTEYLPGMIHSESPPSLLPQFPHWSLVCLGSSSIYSHSSGVHDQPGFWSGSNVLLPWDVPVKIDSKDKWPAIAESLGKKGQYLKAKRGKEPTEFTVKVFVGMEYECPRGHRFMGASPERVLKAGSAASGKDSALKVVNNDMPLYMSCPCRSGMQGQLMRVHLVTPKAPVKVTLNPRVRPAPSPCPTFHPGPQGPYYPPLEPVKSDYAVLLKD</sequence>
<comment type="function">
    <text evidence="4">Involved in nonsense-mediated decay (NMD) of mRNAs containing premature stop codons.</text>
</comment>
<name>A0A7R8XHQ3_9CRUS</name>
<evidence type="ECO:0000256" key="4">
    <source>
        <dbReference type="RuleBase" id="RU367133"/>
    </source>
</evidence>
<reference evidence="6" key="1">
    <citation type="submission" date="2020-11" db="EMBL/GenBank/DDBJ databases">
        <authorList>
            <person name="Tran Van P."/>
        </authorList>
    </citation>
    <scope>NUCLEOTIDE SEQUENCE</scope>
</reference>
<protein>
    <recommendedName>
        <fullName evidence="3 4">Nonsense-mediated mRNA decay factor SMG8</fullName>
    </recommendedName>
</protein>
<feature type="compositionally biased region" description="Acidic residues" evidence="5">
    <location>
        <begin position="739"/>
        <end position="752"/>
    </location>
</feature>
<evidence type="ECO:0000256" key="2">
    <source>
        <dbReference type="ARBA" id="ARBA00023161"/>
    </source>
</evidence>
<evidence type="ECO:0000256" key="1">
    <source>
        <dbReference type="ARBA" id="ARBA00006443"/>
    </source>
</evidence>
<proteinExistence type="inferred from homology"/>
<keyword evidence="7" id="KW-1185">Reference proteome</keyword>
<evidence type="ECO:0000313" key="6">
    <source>
        <dbReference type="EMBL" id="CAD7246270.1"/>
    </source>
</evidence>
<evidence type="ECO:0000256" key="5">
    <source>
        <dbReference type="SAM" id="MobiDB-lite"/>
    </source>
</evidence>
<dbReference type="OrthoDB" id="63589at2759"/>
<accession>A0A7R8XHQ3</accession>
<evidence type="ECO:0000313" key="7">
    <source>
        <dbReference type="Proteomes" id="UP000677054"/>
    </source>
</evidence>
<feature type="region of interest" description="Disordered" evidence="5">
    <location>
        <begin position="636"/>
        <end position="655"/>
    </location>
</feature>
<dbReference type="InterPro" id="IPR019354">
    <property type="entry name" value="SMG8-like"/>
</dbReference>
<evidence type="ECO:0000256" key="3">
    <source>
        <dbReference type="ARBA" id="ARBA00029509"/>
    </source>
</evidence>
<gene>
    <name evidence="6" type="ORF">DSTB1V02_LOCUS6124</name>
</gene>
<dbReference type="PANTHER" id="PTHR13091">
    <property type="entry name" value="AMPLIFIED IN BREAST CANCER 2-RELATED"/>
    <property type="match status" value="1"/>
</dbReference>
<feature type="region of interest" description="Disordered" evidence="5">
    <location>
        <begin position="707"/>
        <end position="769"/>
    </location>
</feature>
<dbReference type="EMBL" id="LR900602">
    <property type="protein sequence ID" value="CAD7246270.1"/>
    <property type="molecule type" value="Genomic_DNA"/>
</dbReference>
<dbReference type="Proteomes" id="UP000677054">
    <property type="component" value="Unassembled WGS sequence"/>
</dbReference>
<organism evidence="6">
    <name type="scientific">Darwinula stevensoni</name>
    <dbReference type="NCBI Taxonomy" id="69355"/>
    <lineage>
        <taxon>Eukaryota</taxon>
        <taxon>Metazoa</taxon>
        <taxon>Ecdysozoa</taxon>
        <taxon>Arthropoda</taxon>
        <taxon>Crustacea</taxon>
        <taxon>Oligostraca</taxon>
        <taxon>Ostracoda</taxon>
        <taxon>Podocopa</taxon>
        <taxon>Podocopida</taxon>
        <taxon>Darwinulocopina</taxon>
        <taxon>Darwinuloidea</taxon>
        <taxon>Darwinulidae</taxon>
        <taxon>Darwinula</taxon>
    </lineage>
</organism>
<feature type="compositionally biased region" description="Basic and acidic residues" evidence="5">
    <location>
        <begin position="721"/>
        <end position="734"/>
    </location>
</feature>
<keyword evidence="2 4" id="KW-0866">Nonsense-mediated mRNA decay</keyword>
<dbReference type="Pfam" id="PF10220">
    <property type="entry name" value="Smg8_Smg9"/>
    <property type="match status" value="1"/>
</dbReference>
<dbReference type="GO" id="GO:0000184">
    <property type="term" value="P:nuclear-transcribed mRNA catabolic process, nonsense-mediated decay"/>
    <property type="evidence" value="ECO:0007669"/>
    <property type="project" value="UniProtKB-UniRule"/>
</dbReference>
<dbReference type="AlphaFoldDB" id="A0A7R8XHQ3"/>